<dbReference type="InterPro" id="IPR046341">
    <property type="entry name" value="SET_dom_sf"/>
</dbReference>
<sequence length="1237" mass="138029">MDPSKGRGPSHYSAFKLMKDPALEKVHQKVIRYDGTVASTESPIIPRDPRTKSFFWTRGKALELLVPRFTIDDHYVGVPPAIEVTMTNLNDNANTQFLEDHLRKHYGTIEELEVFYHPRTRKHLGIARVMFSNTKAAHLCVHKMHNNTLMGKVLNVFFDPFRKRCKELVEEQTSERRVPPVTAASTQLQQTPATTTVPEASTVSTPSVAQRPLPFAASKDLLTGRFKRSPSSSPERPYERSTKYSRPPTTDQRQSLESRIEMLFNKGGKSNSKLPQQPPPQVPPPPPTKKVPPSTPPPSPFRNKRMYQKWQRYTRLRKENRLDQWHSSSSASEITSSENDSTPVYDEKLPKLSGAESLSESSLPDDDQMSLSPLSSGEADEAKNSLPNTQVAVPAGAQPPYVLNYPMYAQPTTSAGTPSYSIPPPSLSNAAAVAAAAAAAPYRYPGGYVQYPPAGGPPPPSPYNHATVAHPLSSNHEQYAPMWPAGQPNVSLDDDDPTINKVLNLLLSELKQIMRRDITKKMIEMSAFATYDQWWNENANREKENIETPKEVVSTATKPAEVAAPTLSTLFSSNTDECGLGSLRMALPKMPSFRRARPPPPMRDENQDDSDRLESISEGELSTHQDVPSTSRSQRRQLASRKKRRRSDTSSEESSSESADEESHASRKVPTSSQIDENCSDISTSDDLSDGEVTKRAKKKVSVKEIYSSSSSEDEAEWGRKDDSALNIDESSIDILGDKKSAQRKKEVLSVNNVFTDSESGEDDDTISVTASPPKPKEEPAYDGDSAGPAENSESFSPAKESVKVMDDSEPVVADESVSHVKKGVRFTDELNVAGAPDGTPEAGAKTPEPTVPKKRAKKTAKESPREILDQPQEPEALDAQKENDPVYIDHSYCLPKDAEPVKKKREPKKKTKQEASLRELTALFDSAHETPKPRKAAKTAESGFSPRSDLDEEEILNLCLRKGIDAEDVQYLKRTYDMLLQDEKNGAWLSDTHWVDHVPTNIPDFIKRKKDIRRVHATGCARSEGFYKVDSQEKQQYKASHVQTQEAQDGKSNKPVVAASQMSREARSNQRRLLTIFQETEVVSDLLKFNQLKFRKKQLKFAKSTIHDWGLFALEPIAADEMVIEYVGQSVRCSVADSREVQYTKVGIGSSYLFRVDHETIIDATKCGNLARFINHSCNPNCYARVITVEGQKKIVIYSKRDISVNEEITYDYKFPREEVKITCLCGTPQCRGYLN</sequence>
<evidence type="ECO:0000256" key="2">
    <source>
        <dbReference type="ARBA" id="ARBA00012182"/>
    </source>
</evidence>
<evidence type="ECO:0000256" key="11">
    <source>
        <dbReference type="ARBA" id="ARBA00047571"/>
    </source>
</evidence>
<evidence type="ECO:0000256" key="8">
    <source>
        <dbReference type="ARBA" id="ARBA00023015"/>
    </source>
</evidence>
<evidence type="ECO:0000256" key="9">
    <source>
        <dbReference type="ARBA" id="ARBA00023163"/>
    </source>
</evidence>
<comment type="catalytic activity">
    <reaction evidence="11">
        <text>L-lysyl(4)-[histone H3] + 3 S-adenosyl-L-methionine = N(6),N(6),N(6)-trimethyl-L-lysyl(4)-[histone H3] + 3 S-adenosyl-L-homocysteine + 3 H(+)</text>
        <dbReference type="Rhea" id="RHEA:60260"/>
        <dbReference type="Rhea" id="RHEA-COMP:15537"/>
        <dbReference type="Rhea" id="RHEA-COMP:15547"/>
        <dbReference type="ChEBI" id="CHEBI:15378"/>
        <dbReference type="ChEBI" id="CHEBI:29969"/>
        <dbReference type="ChEBI" id="CHEBI:57856"/>
        <dbReference type="ChEBI" id="CHEBI:59789"/>
        <dbReference type="ChEBI" id="CHEBI:61961"/>
        <dbReference type="EC" id="2.1.1.354"/>
    </reaction>
</comment>
<dbReference type="PANTHER" id="PTHR45814">
    <property type="entry name" value="HISTONE-LYSINE N-METHYLTRANSFERASE SETD1"/>
    <property type="match status" value="1"/>
</dbReference>
<keyword evidence="5" id="KW-0949">S-adenosyl-L-methionine</keyword>
<dbReference type="AlphaFoldDB" id="A0AAJ6QM24"/>
<dbReference type="KEGG" id="goe:100898666"/>
<dbReference type="InterPro" id="IPR001214">
    <property type="entry name" value="SET_dom"/>
</dbReference>
<evidence type="ECO:0000256" key="3">
    <source>
        <dbReference type="ARBA" id="ARBA00022603"/>
    </source>
</evidence>
<keyword evidence="9" id="KW-0804">Transcription</keyword>
<dbReference type="InterPro" id="IPR024657">
    <property type="entry name" value="COMPASS_Set1_N-SET"/>
</dbReference>
<evidence type="ECO:0000313" key="19">
    <source>
        <dbReference type="Proteomes" id="UP000694867"/>
    </source>
</evidence>
<dbReference type="Pfam" id="PF00856">
    <property type="entry name" value="SET"/>
    <property type="match status" value="1"/>
</dbReference>
<evidence type="ECO:0000256" key="4">
    <source>
        <dbReference type="ARBA" id="ARBA00022679"/>
    </source>
</evidence>
<dbReference type="GO" id="GO:0032259">
    <property type="term" value="P:methylation"/>
    <property type="evidence" value="ECO:0007669"/>
    <property type="project" value="UniProtKB-KW"/>
</dbReference>
<keyword evidence="6" id="KW-0156">Chromatin regulator</keyword>
<evidence type="ECO:0000256" key="12">
    <source>
        <dbReference type="ARBA" id="ARBA00047583"/>
    </source>
</evidence>
<organism evidence="19 20">
    <name type="scientific">Galendromus occidentalis</name>
    <name type="common">western predatory mite</name>
    <dbReference type="NCBI Taxonomy" id="34638"/>
    <lineage>
        <taxon>Eukaryota</taxon>
        <taxon>Metazoa</taxon>
        <taxon>Ecdysozoa</taxon>
        <taxon>Arthropoda</taxon>
        <taxon>Chelicerata</taxon>
        <taxon>Arachnida</taxon>
        <taxon>Acari</taxon>
        <taxon>Parasitiformes</taxon>
        <taxon>Mesostigmata</taxon>
        <taxon>Gamasina</taxon>
        <taxon>Phytoseioidea</taxon>
        <taxon>Phytoseiidae</taxon>
        <taxon>Typhlodrominae</taxon>
        <taxon>Galendromus</taxon>
    </lineage>
</organism>
<dbReference type="PROSITE" id="PS50102">
    <property type="entry name" value="RRM"/>
    <property type="match status" value="1"/>
</dbReference>
<feature type="compositionally biased region" description="Pro residues" evidence="15">
    <location>
        <begin position="276"/>
        <end position="300"/>
    </location>
</feature>
<dbReference type="CDD" id="cd19169">
    <property type="entry name" value="SET_SETD1"/>
    <property type="match status" value="1"/>
</dbReference>
<feature type="compositionally biased region" description="Polar residues" evidence="15">
    <location>
        <begin position="183"/>
        <end position="208"/>
    </location>
</feature>
<feature type="domain" description="RRM" evidence="16">
    <location>
        <begin position="82"/>
        <end position="156"/>
    </location>
</feature>
<feature type="compositionally biased region" description="Polar residues" evidence="15">
    <location>
        <begin position="669"/>
        <end position="686"/>
    </location>
</feature>
<dbReference type="SMART" id="SM00508">
    <property type="entry name" value="PostSET"/>
    <property type="match status" value="1"/>
</dbReference>
<dbReference type="SUPFAM" id="SSF54928">
    <property type="entry name" value="RNA-binding domain, RBD"/>
    <property type="match status" value="1"/>
</dbReference>
<feature type="compositionally biased region" description="Basic and acidic residues" evidence="15">
    <location>
        <begin position="602"/>
        <end position="615"/>
    </location>
</feature>
<dbReference type="PANTHER" id="PTHR45814:SF2">
    <property type="entry name" value="HISTONE-LYSINE N-METHYLTRANSFERASE SETD1"/>
    <property type="match status" value="1"/>
</dbReference>
<evidence type="ECO:0000256" key="1">
    <source>
        <dbReference type="ARBA" id="ARBA00004123"/>
    </source>
</evidence>
<comment type="catalytic activity">
    <reaction evidence="12">
        <text>N(6)-methyl-L-lysyl(4)-[histone H3] + S-adenosyl-L-methionine = N(6),N(6)-dimethyl-L-lysyl(4)-[histone H3] + S-adenosyl-L-homocysteine + H(+)</text>
        <dbReference type="Rhea" id="RHEA:60268"/>
        <dbReference type="Rhea" id="RHEA-COMP:15540"/>
        <dbReference type="Rhea" id="RHEA-COMP:15543"/>
        <dbReference type="ChEBI" id="CHEBI:15378"/>
        <dbReference type="ChEBI" id="CHEBI:57856"/>
        <dbReference type="ChEBI" id="CHEBI:59789"/>
        <dbReference type="ChEBI" id="CHEBI:61929"/>
        <dbReference type="ChEBI" id="CHEBI:61976"/>
    </reaction>
</comment>
<evidence type="ECO:0000259" key="16">
    <source>
        <dbReference type="PROSITE" id="PS50102"/>
    </source>
</evidence>
<feature type="domain" description="Post-SET" evidence="18">
    <location>
        <begin position="1221"/>
        <end position="1237"/>
    </location>
</feature>
<feature type="compositionally biased region" description="Basic residues" evidence="15">
    <location>
        <begin position="903"/>
        <end position="912"/>
    </location>
</feature>
<dbReference type="SMART" id="SM00317">
    <property type="entry name" value="SET"/>
    <property type="match status" value="1"/>
</dbReference>
<comment type="catalytic activity">
    <reaction evidence="13">
        <text>N(6),N(6)-dimethyl-L-lysyl(4)-[histone H3] + S-adenosyl-L-methionine = N(6),N(6),N(6)-trimethyl-L-lysyl(4)-[histone H3] + S-adenosyl-L-homocysteine + H(+)</text>
        <dbReference type="Rhea" id="RHEA:60272"/>
        <dbReference type="Rhea" id="RHEA-COMP:15537"/>
        <dbReference type="Rhea" id="RHEA-COMP:15540"/>
        <dbReference type="ChEBI" id="CHEBI:15378"/>
        <dbReference type="ChEBI" id="CHEBI:57856"/>
        <dbReference type="ChEBI" id="CHEBI:59789"/>
        <dbReference type="ChEBI" id="CHEBI:61961"/>
        <dbReference type="ChEBI" id="CHEBI:61976"/>
    </reaction>
</comment>
<dbReference type="Gene3D" id="2.170.270.10">
    <property type="entry name" value="SET domain"/>
    <property type="match status" value="1"/>
</dbReference>
<comment type="subcellular location">
    <subcellularLocation>
        <location evidence="1">Nucleus</location>
    </subcellularLocation>
</comment>
<dbReference type="PROSITE" id="PS50280">
    <property type="entry name" value="SET"/>
    <property type="match status" value="1"/>
</dbReference>
<dbReference type="InterPro" id="IPR044570">
    <property type="entry name" value="Set1-like"/>
</dbReference>
<evidence type="ECO:0000259" key="18">
    <source>
        <dbReference type="PROSITE" id="PS50868"/>
    </source>
</evidence>
<feature type="compositionally biased region" description="Low complexity" evidence="15">
    <location>
        <begin position="327"/>
        <end position="341"/>
    </location>
</feature>
<evidence type="ECO:0000256" key="13">
    <source>
        <dbReference type="ARBA" id="ARBA00049129"/>
    </source>
</evidence>
<feature type="compositionally biased region" description="Polar residues" evidence="15">
    <location>
        <begin position="1038"/>
        <end position="1048"/>
    </location>
</feature>
<dbReference type="PROSITE" id="PS50868">
    <property type="entry name" value="POST_SET"/>
    <property type="match status" value="1"/>
</dbReference>
<name>A0AAJ6QM24_9ACAR</name>
<dbReference type="InterPro" id="IPR035979">
    <property type="entry name" value="RBD_domain_sf"/>
</dbReference>
<dbReference type="GO" id="GO:0003723">
    <property type="term" value="F:RNA binding"/>
    <property type="evidence" value="ECO:0007669"/>
    <property type="project" value="UniProtKB-UniRule"/>
</dbReference>
<protein>
    <recommendedName>
        <fullName evidence="2">[histone H3]-lysine(4) N-trimethyltransferase</fullName>
        <ecNumber evidence="2">2.1.1.354</ecNumber>
    </recommendedName>
</protein>
<feature type="compositionally biased region" description="Basic and acidic residues" evidence="15">
    <location>
        <begin position="860"/>
        <end position="869"/>
    </location>
</feature>
<dbReference type="InterPro" id="IPR003616">
    <property type="entry name" value="Post-SET_dom"/>
</dbReference>
<reference evidence="20" key="1">
    <citation type="submission" date="2025-08" db="UniProtKB">
        <authorList>
            <consortium name="RefSeq"/>
        </authorList>
    </citation>
    <scope>IDENTIFICATION</scope>
</reference>
<dbReference type="Gene3D" id="3.30.70.330">
    <property type="match status" value="1"/>
</dbReference>
<dbReference type="Proteomes" id="UP000694867">
    <property type="component" value="Unplaced"/>
</dbReference>
<keyword evidence="19" id="KW-1185">Reference proteome</keyword>
<dbReference type="InterPro" id="IPR037841">
    <property type="entry name" value="SET_SETD1A/B"/>
</dbReference>
<feature type="compositionally biased region" description="Acidic residues" evidence="15">
    <location>
        <begin position="650"/>
        <end position="660"/>
    </location>
</feature>
<evidence type="ECO:0000313" key="20">
    <source>
        <dbReference type="RefSeq" id="XP_003737286.2"/>
    </source>
</evidence>
<feature type="region of interest" description="Disordered" evidence="15">
    <location>
        <begin position="171"/>
        <end position="254"/>
    </location>
</feature>
<keyword evidence="3" id="KW-0489">Methyltransferase</keyword>
<dbReference type="GeneID" id="100898666"/>
<feature type="compositionally biased region" description="Basic residues" evidence="15">
    <location>
        <begin position="633"/>
        <end position="646"/>
    </location>
</feature>
<dbReference type="SMART" id="SM00360">
    <property type="entry name" value="RRM"/>
    <property type="match status" value="1"/>
</dbReference>
<feature type="compositionally biased region" description="Basic residues" evidence="15">
    <location>
        <begin position="302"/>
        <end position="315"/>
    </location>
</feature>
<keyword evidence="10" id="KW-0539">Nucleus</keyword>
<evidence type="ECO:0000256" key="5">
    <source>
        <dbReference type="ARBA" id="ARBA00022691"/>
    </source>
</evidence>
<dbReference type="EC" id="2.1.1.354" evidence="2"/>
<dbReference type="Pfam" id="PF11764">
    <property type="entry name" value="N-SET"/>
    <property type="match status" value="1"/>
</dbReference>
<evidence type="ECO:0000256" key="10">
    <source>
        <dbReference type="ARBA" id="ARBA00023242"/>
    </source>
</evidence>
<gene>
    <name evidence="20" type="primary">LOC100898666</name>
</gene>
<dbReference type="SUPFAM" id="SSF82199">
    <property type="entry name" value="SET domain"/>
    <property type="match status" value="1"/>
</dbReference>
<evidence type="ECO:0000256" key="6">
    <source>
        <dbReference type="ARBA" id="ARBA00022853"/>
    </source>
</evidence>
<evidence type="ECO:0000259" key="17">
    <source>
        <dbReference type="PROSITE" id="PS50280"/>
    </source>
</evidence>
<dbReference type="InterPro" id="IPR012677">
    <property type="entry name" value="Nucleotide-bd_a/b_plait_sf"/>
</dbReference>
<evidence type="ECO:0000256" key="7">
    <source>
        <dbReference type="ARBA" id="ARBA00022884"/>
    </source>
</evidence>
<feature type="region of interest" description="Disordered" evidence="15">
    <location>
        <begin position="1038"/>
        <end position="1058"/>
    </location>
</feature>
<dbReference type="InterPro" id="IPR000504">
    <property type="entry name" value="RRM_dom"/>
</dbReference>
<feature type="compositionally biased region" description="Basic and acidic residues" evidence="15">
    <location>
        <begin position="736"/>
        <end position="748"/>
    </location>
</feature>
<evidence type="ECO:0000256" key="14">
    <source>
        <dbReference type="PROSITE-ProRule" id="PRU00176"/>
    </source>
</evidence>
<dbReference type="FunFam" id="2.170.270.10:FF:000010">
    <property type="entry name" value="Histone-lysine N-methyltransferase"/>
    <property type="match status" value="1"/>
</dbReference>
<dbReference type="SMART" id="SM01291">
    <property type="entry name" value="N-SET"/>
    <property type="match status" value="1"/>
</dbReference>
<keyword evidence="7 14" id="KW-0694">RNA-binding</keyword>
<accession>A0AAJ6QM24</accession>
<keyword evidence="8" id="KW-0805">Transcription regulation</keyword>
<dbReference type="GO" id="GO:0140999">
    <property type="term" value="F:histone H3K4 trimethyltransferase activity"/>
    <property type="evidence" value="ECO:0007669"/>
    <property type="project" value="UniProtKB-EC"/>
</dbReference>
<dbReference type="Pfam" id="PF00076">
    <property type="entry name" value="RRM_1"/>
    <property type="match status" value="1"/>
</dbReference>
<dbReference type="RefSeq" id="XP_003737286.2">
    <property type="nucleotide sequence ID" value="XM_003737238.2"/>
</dbReference>
<keyword evidence="4" id="KW-0808">Transferase</keyword>
<feature type="region of interest" description="Disordered" evidence="15">
    <location>
        <begin position="582"/>
        <end position="915"/>
    </location>
</feature>
<proteinExistence type="predicted"/>
<feature type="domain" description="SET" evidence="17">
    <location>
        <begin position="1098"/>
        <end position="1215"/>
    </location>
</feature>
<dbReference type="GO" id="GO:0048188">
    <property type="term" value="C:Set1C/COMPASS complex"/>
    <property type="evidence" value="ECO:0007669"/>
    <property type="project" value="InterPro"/>
</dbReference>
<feature type="region of interest" description="Disordered" evidence="15">
    <location>
        <begin position="266"/>
        <end position="387"/>
    </location>
</feature>
<evidence type="ECO:0000256" key="15">
    <source>
        <dbReference type="SAM" id="MobiDB-lite"/>
    </source>
</evidence>